<protein>
    <submittedName>
        <fullName evidence="10">ABC transporter permease</fullName>
    </submittedName>
</protein>
<reference evidence="10" key="1">
    <citation type="journal article" date="2015" name="BMC Genomics">
        <title>Transcriptome profiling of a Rhizobium leguminosarum bv. trifolii rosR mutant reveals the role of the transcriptional regulator RosR in motility, synthesis of cell-surface components, and other cellular processes.</title>
        <authorList>
            <person name="Rachwal K."/>
            <person name="Matczynska E."/>
            <person name="Janczarek M."/>
        </authorList>
    </citation>
    <scope>NUCLEOTIDE SEQUENCE</scope>
    <source>
        <strain evidence="10">Rt24.2</strain>
    </source>
</reference>
<reference evidence="10" key="2">
    <citation type="journal article" date="2016" name="Front. Microbiol.">
        <title>The Regulatory Protein RosR Affects Rhizobium leguminosarum bv. trifolii Protein Profiles, Cell Surface Properties, and Symbiosis with Clover.</title>
        <authorList>
            <person name="Rachwal K."/>
            <person name="Boguszewska A."/>
            <person name="Kopcinska J."/>
            <person name="Karas M."/>
            <person name="Tchorzewski M."/>
            <person name="Janczarek M."/>
        </authorList>
    </citation>
    <scope>NUCLEOTIDE SEQUENCE</scope>
    <source>
        <strain evidence="10">Rt24.2</strain>
    </source>
</reference>
<comment type="subcellular location">
    <subcellularLocation>
        <location evidence="1">Cell membrane</location>
        <topology evidence="1">Multi-pass membrane protein</topology>
    </subcellularLocation>
</comment>
<evidence type="ECO:0000256" key="4">
    <source>
        <dbReference type="ARBA" id="ARBA00022692"/>
    </source>
</evidence>
<sequence>MLSTIVEQSMNGIVTGSVYAIVAVGMTMIFGVLRAINFAHGEYYMLGTFGAWFAIDYLGLSYEASIVVGVLATIAVAYVVGQLVMRRMVGAPAESGVLATLGIALILQNTIILVFGGGYKFFAGGYIEPVSILGFSLAQQRILILVVCLLVFIGLELMVSYPRLGMAMRAVSQNVECCSVVGIDVPQVVLRTFMLGAALAALSGVLTAPVNVSVYGGMGELITFKTLPIIIMGGLGNVRGTFVAAMILGVAESLVATYVGLQFRDTVGFATLILMLMWRPHGLFSTQARF</sequence>
<keyword evidence="6 9" id="KW-1133">Transmembrane helix</keyword>
<proteinExistence type="inferred from homology"/>
<accession>A0A1B8RBD0</accession>
<keyword evidence="5" id="KW-0029">Amino-acid transport</keyword>
<evidence type="ECO:0000256" key="9">
    <source>
        <dbReference type="SAM" id="Phobius"/>
    </source>
</evidence>
<dbReference type="EMBL" id="KX488698">
    <property type="protein sequence ID" value="AOO91062.1"/>
    <property type="molecule type" value="Genomic_DNA"/>
</dbReference>
<dbReference type="GO" id="GO:0006865">
    <property type="term" value="P:amino acid transport"/>
    <property type="evidence" value="ECO:0007669"/>
    <property type="project" value="UniProtKB-KW"/>
</dbReference>
<feature type="transmembrane region" description="Helical" evidence="9">
    <location>
        <begin position="12"/>
        <end position="36"/>
    </location>
</feature>
<evidence type="ECO:0000256" key="2">
    <source>
        <dbReference type="ARBA" id="ARBA00022448"/>
    </source>
</evidence>
<feature type="transmembrane region" description="Helical" evidence="9">
    <location>
        <begin position="97"/>
        <end position="122"/>
    </location>
</feature>
<evidence type="ECO:0000256" key="1">
    <source>
        <dbReference type="ARBA" id="ARBA00004651"/>
    </source>
</evidence>
<feature type="transmembrane region" description="Helical" evidence="9">
    <location>
        <begin position="267"/>
        <end position="284"/>
    </location>
</feature>
<evidence type="ECO:0000256" key="8">
    <source>
        <dbReference type="ARBA" id="ARBA00037998"/>
    </source>
</evidence>
<keyword evidence="2" id="KW-0813">Transport</keyword>
<dbReference type="InterPro" id="IPR001851">
    <property type="entry name" value="ABC_transp_permease"/>
</dbReference>
<dbReference type="AlphaFoldDB" id="A0A1B8RBD0"/>
<keyword evidence="4 9" id="KW-0812">Transmembrane</keyword>
<evidence type="ECO:0000256" key="7">
    <source>
        <dbReference type="ARBA" id="ARBA00023136"/>
    </source>
</evidence>
<name>A0A1B8RBD0_RHILT</name>
<dbReference type="Pfam" id="PF02653">
    <property type="entry name" value="BPD_transp_2"/>
    <property type="match status" value="1"/>
</dbReference>
<feature type="transmembrane region" description="Helical" evidence="9">
    <location>
        <begin position="142"/>
        <end position="159"/>
    </location>
</feature>
<evidence type="ECO:0000256" key="5">
    <source>
        <dbReference type="ARBA" id="ARBA00022970"/>
    </source>
</evidence>
<keyword evidence="3" id="KW-1003">Cell membrane</keyword>
<dbReference type="GO" id="GO:0022857">
    <property type="term" value="F:transmembrane transporter activity"/>
    <property type="evidence" value="ECO:0007669"/>
    <property type="project" value="InterPro"/>
</dbReference>
<feature type="transmembrane region" description="Helical" evidence="9">
    <location>
        <begin position="66"/>
        <end position="85"/>
    </location>
</feature>
<dbReference type="InterPro" id="IPR052157">
    <property type="entry name" value="BCAA_transport_permease"/>
</dbReference>
<evidence type="ECO:0000256" key="3">
    <source>
        <dbReference type="ARBA" id="ARBA00022475"/>
    </source>
</evidence>
<dbReference type="PANTHER" id="PTHR11795:SF452">
    <property type="entry name" value="ABC TRANSPORTER PERMEASE PROTEIN"/>
    <property type="match status" value="1"/>
</dbReference>
<evidence type="ECO:0000313" key="10">
    <source>
        <dbReference type="EMBL" id="AOO91062.1"/>
    </source>
</evidence>
<evidence type="ECO:0000256" key="6">
    <source>
        <dbReference type="ARBA" id="ARBA00022989"/>
    </source>
</evidence>
<dbReference type="PANTHER" id="PTHR11795">
    <property type="entry name" value="BRANCHED-CHAIN AMINO ACID TRANSPORT SYSTEM PERMEASE PROTEIN LIVH"/>
    <property type="match status" value="1"/>
</dbReference>
<keyword evidence="7 9" id="KW-0472">Membrane</keyword>
<dbReference type="CDD" id="cd06582">
    <property type="entry name" value="TM_PBP1_LivH_like"/>
    <property type="match status" value="1"/>
</dbReference>
<feature type="transmembrane region" description="Helical" evidence="9">
    <location>
        <begin position="188"/>
        <end position="208"/>
    </location>
</feature>
<dbReference type="GO" id="GO:0005886">
    <property type="term" value="C:plasma membrane"/>
    <property type="evidence" value="ECO:0007669"/>
    <property type="project" value="UniProtKB-SubCell"/>
</dbReference>
<dbReference type="RefSeq" id="WP_065276755.1">
    <property type="nucleotide sequence ID" value="NZ_MAMO01000033.1"/>
</dbReference>
<comment type="similarity">
    <text evidence="8">Belongs to the binding-protein-dependent transport system permease family. LivHM subfamily.</text>
</comment>
<organism evidence="10">
    <name type="scientific">Rhizobium leguminosarum bv. trifolii</name>
    <dbReference type="NCBI Taxonomy" id="386"/>
    <lineage>
        <taxon>Bacteria</taxon>
        <taxon>Pseudomonadati</taxon>
        <taxon>Pseudomonadota</taxon>
        <taxon>Alphaproteobacteria</taxon>
        <taxon>Hyphomicrobiales</taxon>
        <taxon>Rhizobiaceae</taxon>
        <taxon>Rhizobium/Agrobacterium group</taxon>
        <taxon>Rhizobium</taxon>
    </lineage>
</organism>